<keyword evidence="1" id="KW-1133">Transmembrane helix</keyword>
<evidence type="ECO:0008006" key="4">
    <source>
        <dbReference type="Google" id="ProtNLM"/>
    </source>
</evidence>
<name>A0ABQ0ZPA6_9BACT</name>
<feature type="transmembrane region" description="Helical" evidence="1">
    <location>
        <begin position="121"/>
        <end position="143"/>
    </location>
</feature>
<feature type="transmembrane region" description="Helical" evidence="1">
    <location>
        <begin position="40"/>
        <end position="64"/>
    </location>
</feature>
<reference evidence="2 3" key="1">
    <citation type="submission" date="2019-10" db="EMBL/GenBank/DDBJ databases">
        <title>Prolixibacter strains distinguished by the presence of nitrate reductase genes were adept at nitrate-dependent anaerobic corrosion of metallic iron and carbon steel.</title>
        <authorList>
            <person name="Iino T."/>
            <person name="Shono N."/>
            <person name="Ito K."/>
            <person name="Nakamura R."/>
            <person name="Sueoka K."/>
            <person name="Harayama S."/>
            <person name="Ohkuma M."/>
        </authorList>
    </citation>
    <scope>NUCLEOTIDE SEQUENCE [LARGE SCALE GENOMIC DNA]</scope>
    <source>
        <strain evidence="2 3">MIC1-1</strain>
    </source>
</reference>
<sequence>MVIRKGNFKNSAKANTMMPRQETTLEWIAGHAGVKRLCRIAGIAAFILIGYSVVTMILLVTIGTQPLTVEECFAMLQENKLVGLLRLDILTVIFIPLYYVLFAGLYFGLKESNRGITTLSVIMVFIGVTLFLATPSVFSWLYLSNRYAGAVTPEEQRRLIAAGEVLFASDMWHGTGAIVGSILTQLGGIFISWVMLKSAVFSKLTAYTGLVTHGVDFLHIFAGFIFPAASTLLMAVAGPLYLLWFFLVGRKLLQIGKGKARLLR</sequence>
<protein>
    <recommendedName>
        <fullName evidence="4">Membrane protein DUF2232</fullName>
    </recommendedName>
</protein>
<feature type="transmembrane region" description="Helical" evidence="1">
    <location>
        <begin position="232"/>
        <end position="253"/>
    </location>
</feature>
<evidence type="ECO:0000256" key="1">
    <source>
        <dbReference type="SAM" id="Phobius"/>
    </source>
</evidence>
<dbReference type="Proteomes" id="UP000396862">
    <property type="component" value="Unassembled WGS sequence"/>
</dbReference>
<dbReference type="EMBL" id="BLAU01000001">
    <property type="protein sequence ID" value="GET23228.1"/>
    <property type="molecule type" value="Genomic_DNA"/>
</dbReference>
<keyword evidence="1" id="KW-0472">Membrane</keyword>
<keyword evidence="1" id="KW-0812">Transmembrane</keyword>
<feature type="transmembrane region" description="Helical" evidence="1">
    <location>
        <begin position="206"/>
        <end position="226"/>
    </location>
</feature>
<evidence type="ECO:0000313" key="3">
    <source>
        <dbReference type="Proteomes" id="UP000396862"/>
    </source>
</evidence>
<keyword evidence="3" id="KW-1185">Reference proteome</keyword>
<gene>
    <name evidence="2" type="ORF">JCM18694_34740</name>
</gene>
<feature type="transmembrane region" description="Helical" evidence="1">
    <location>
        <begin position="84"/>
        <end position="109"/>
    </location>
</feature>
<feature type="transmembrane region" description="Helical" evidence="1">
    <location>
        <begin position="171"/>
        <end position="194"/>
    </location>
</feature>
<organism evidence="2 3">
    <name type="scientific">Prolixibacter denitrificans</name>
    <dbReference type="NCBI Taxonomy" id="1541063"/>
    <lineage>
        <taxon>Bacteria</taxon>
        <taxon>Pseudomonadati</taxon>
        <taxon>Bacteroidota</taxon>
        <taxon>Bacteroidia</taxon>
        <taxon>Marinilabiliales</taxon>
        <taxon>Prolixibacteraceae</taxon>
        <taxon>Prolixibacter</taxon>
    </lineage>
</organism>
<proteinExistence type="predicted"/>
<comment type="caution">
    <text evidence="2">The sequence shown here is derived from an EMBL/GenBank/DDBJ whole genome shotgun (WGS) entry which is preliminary data.</text>
</comment>
<evidence type="ECO:0000313" key="2">
    <source>
        <dbReference type="EMBL" id="GET23228.1"/>
    </source>
</evidence>
<accession>A0ABQ0ZPA6</accession>